<dbReference type="Gene3D" id="3.90.780.10">
    <property type="entry name" value="5'-Nucleotidase, C-terminal domain"/>
    <property type="match status" value="1"/>
</dbReference>
<reference evidence="2 3" key="1">
    <citation type="submission" date="2015-09" db="EMBL/GenBank/DDBJ databases">
        <title>Aphanizomenon flos-aquae WA102.</title>
        <authorList>
            <person name="Driscoll C."/>
        </authorList>
    </citation>
    <scope>NUCLEOTIDE SEQUENCE [LARGE SCALE GENOMIC DNA]</scope>
    <source>
        <strain evidence="2">WA102</strain>
    </source>
</reference>
<protein>
    <recommendedName>
        <fullName evidence="1">5'-Nucleotidase C-terminal domain-containing protein</fullName>
    </recommendedName>
</protein>
<dbReference type="Pfam" id="PF02872">
    <property type="entry name" value="5_nucleotid_C"/>
    <property type="match status" value="1"/>
</dbReference>
<evidence type="ECO:0000313" key="2">
    <source>
        <dbReference type="EMBL" id="OBQ36683.1"/>
    </source>
</evidence>
<dbReference type="GO" id="GO:0009166">
    <property type="term" value="P:nucleotide catabolic process"/>
    <property type="evidence" value="ECO:0007669"/>
    <property type="project" value="InterPro"/>
</dbReference>
<dbReference type="AlphaFoldDB" id="A0A1B7WI41"/>
<dbReference type="EMBL" id="LJOW01000297">
    <property type="protein sequence ID" value="OBQ36683.1"/>
    <property type="molecule type" value="Genomic_DNA"/>
</dbReference>
<name>A0A1B7WI41_APHFL</name>
<accession>A0A1B7WI41</accession>
<dbReference type="GO" id="GO:0016787">
    <property type="term" value="F:hydrolase activity"/>
    <property type="evidence" value="ECO:0007669"/>
    <property type="project" value="InterPro"/>
</dbReference>
<dbReference type="SUPFAM" id="SSF55816">
    <property type="entry name" value="5'-nucleotidase (syn. UDP-sugar hydrolase), C-terminal domain"/>
    <property type="match status" value="1"/>
</dbReference>
<dbReference type="InterPro" id="IPR036907">
    <property type="entry name" value="5'-Nucleotdase_C_sf"/>
</dbReference>
<dbReference type="InterPro" id="IPR008334">
    <property type="entry name" value="5'-Nucleotdase_C"/>
</dbReference>
<dbReference type="Proteomes" id="UP000092093">
    <property type="component" value="Unassembled WGS sequence"/>
</dbReference>
<organism evidence="2 3">
    <name type="scientific">Aphanizomenon flos-aquae WA102</name>
    <dbReference type="NCBI Taxonomy" id="1710896"/>
    <lineage>
        <taxon>Bacteria</taxon>
        <taxon>Bacillati</taxon>
        <taxon>Cyanobacteriota</taxon>
        <taxon>Cyanophyceae</taxon>
        <taxon>Nostocales</taxon>
        <taxon>Aphanizomenonaceae</taxon>
        <taxon>Aphanizomenon</taxon>
    </lineage>
</organism>
<sequence>MGEVLAHSNFNLIAQRPSSSLMNWVADAVFANQTKTVRLSTPTFCLLNTGGIRNTLNIGDITLGDMFKLMPFDIEIVWVQFPAEVLPEIERAILKSGALCWRAQALAQKRRGDWPLSTKLSAEEACSFNRYNVVTR</sequence>
<feature type="domain" description="5'-Nucleotidase C-terminal" evidence="1">
    <location>
        <begin position="16"/>
        <end position="80"/>
    </location>
</feature>
<comment type="caution">
    <text evidence="2">The sequence shown here is derived from an EMBL/GenBank/DDBJ whole genome shotgun (WGS) entry which is preliminary data.</text>
</comment>
<gene>
    <name evidence="2" type="ORF">AN484_25520</name>
</gene>
<evidence type="ECO:0000259" key="1">
    <source>
        <dbReference type="Pfam" id="PF02872"/>
    </source>
</evidence>
<proteinExistence type="predicted"/>
<evidence type="ECO:0000313" key="3">
    <source>
        <dbReference type="Proteomes" id="UP000092093"/>
    </source>
</evidence>